<dbReference type="CDD" id="cd13578">
    <property type="entry name" value="PBP2_Bug27"/>
    <property type="match status" value="1"/>
</dbReference>
<evidence type="ECO:0000313" key="2">
    <source>
        <dbReference type="EMBL" id="SMC32983.1"/>
    </source>
</evidence>
<dbReference type="PANTHER" id="PTHR42928:SF5">
    <property type="entry name" value="BLR1237 PROTEIN"/>
    <property type="match status" value="1"/>
</dbReference>
<dbReference type="PIRSF" id="PIRSF017082">
    <property type="entry name" value="YflP"/>
    <property type="match status" value="1"/>
</dbReference>
<keyword evidence="3" id="KW-1185">Reference proteome</keyword>
<name>A0A1W1YA14_9BURK</name>
<dbReference type="InterPro" id="IPR005064">
    <property type="entry name" value="BUG"/>
</dbReference>
<dbReference type="EMBL" id="FWXJ01000002">
    <property type="protein sequence ID" value="SMC32983.1"/>
    <property type="molecule type" value="Genomic_DNA"/>
</dbReference>
<proteinExistence type="inferred from homology"/>
<dbReference type="Pfam" id="PF03401">
    <property type="entry name" value="TctC"/>
    <property type="match status" value="1"/>
</dbReference>
<gene>
    <name evidence="2" type="ORF">SAMN06296008_102155</name>
</gene>
<dbReference type="InterPro" id="IPR042100">
    <property type="entry name" value="Bug_dom1"/>
</dbReference>
<organism evidence="2 3">
    <name type="scientific">Polynucleobacter kasalickyi</name>
    <dbReference type="NCBI Taxonomy" id="1938817"/>
    <lineage>
        <taxon>Bacteria</taxon>
        <taxon>Pseudomonadati</taxon>
        <taxon>Pseudomonadota</taxon>
        <taxon>Betaproteobacteria</taxon>
        <taxon>Burkholderiales</taxon>
        <taxon>Burkholderiaceae</taxon>
        <taxon>Polynucleobacter</taxon>
    </lineage>
</organism>
<dbReference type="SUPFAM" id="SSF53850">
    <property type="entry name" value="Periplasmic binding protein-like II"/>
    <property type="match status" value="1"/>
</dbReference>
<evidence type="ECO:0000256" key="1">
    <source>
        <dbReference type="ARBA" id="ARBA00006987"/>
    </source>
</evidence>
<dbReference type="Gene3D" id="3.40.190.150">
    <property type="entry name" value="Bordetella uptake gene, domain 1"/>
    <property type="match status" value="1"/>
</dbReference>
<dbReference type="OrthoDB" id="9147724at2"/>
<sequence>MNLDKRSFTKCIFAAISFPILSMRTFAQEVFKHRFPIHLIVPYPPGGAGDIIARLFSPSLGEALKQPIIIDNKSGGAQMIATDAAAKAKPDGYTLFFASTTHGINPGFKRPLPYDTIKDFAPITLVGSTPLIWVAHPSLKVKTIQELVAKANTMPIYYGSAGPGSGGHLAVELFKFMAGIDLIHTPYKGTGPALNDLLSGQIQLLCTSPIPVLPFVKSGKLQALAMTSPKRSAIAPDLPTIAESGYPDYQASLWYALMVQAKVPLAIQQVILEGATKALQQPETIKTFKEQGIDILNLSPSATDQFIRAEIDRWTKTIAYAKIQID</sequence>
<reference evidence="2 3" key="1">
    <citation type="submission" date="2017-04" db="EMBL/GenBank/DDBJ databases">
        <authorList>
            <person name="Afonso C.L."/>
            <person name="Miller P.J."/>
            <person name="Scott M.A."/>
            <person name="Spackman E."/>
            <person name="Goraichik I."/>
            <person name="Dimitrov K.M."/>
            <person name="Suarez D.L."/>
            <person name="Swayne D.E."/>
        </authorList>
    </citation>
    <scope>NUCLEOTIDE SEQUENCE [LARGE SCALE GENOMIC DNA]</scope>
    <source>
        <strain evidence="2 3">VK13</strain>
    </source>
</reference>
<comment type="similarity">
    <text evidence="1">Belongs to the UPF0065 (bug) family.</text>
</comment>
<dbReference type="RefSeq" id="WP_084282460.1">
    <property type="nucleotide sequence ID" value="NZ_FWXJ01000002.1"/>
</dbReference>
<accession>A0A1W1YA14</accession>
<dbReference type="Proteomes" id="UP000192708">
    <property type="component" value="Unassembled WGS sequence"/>
</dbReference>
<dbReference type="STRING" id="1938817.SAMN06296008_102155"/>
<protein>
    <submittedName>
        <fullName evidence="2">Tripartite-type tricarboxylate transporter, receptor component TctC</fullName>
    </submittedName>
</protein>
<dbReference type="PANTHER" id="PTHR42928">
    <property type="entry name" value="TRICARBOXYLATE-BINDING PROTEIN"/>
    <property type="match status" value="1"/>
</dbReference>
<dbReference type="Gene3D" id="3.40.190.10">
    <property type="entry name" value="Periplasmic binding protein-like II"/>
    <property type="match status" value="1"/>
</dbReference>
<keyword evidence="2" id="KW-0675">Receptor</keyword>
<evidence type="ECO:0000313" key="3">
    <source>
        <dbReference type="Proteomes" id="UP000192708"/>
    </source>
</evidence>
<dbReference type="AlphaFoldDB" id="A0A1W1YA14"/>